<dbReference type="EMBL" id="AAOA02000001">
    <property type="protein sequence ID" value="EAQ96317.1"/>
    <property type="molecule type" value="Genomic_DNA"/>
</dbReference>
<organism evidence="2 3">
    <name type="scientific">Congregibacter litoralis KT71</name>
    <dbReference type="NCBI Taxonomy" id="314285"/>
    <lineage>
        <taxon>Bacteria</taxon>
        <taxon>Pseudomonadati</taxon>
        <taxon>Pseudomonadota</taxon>
        <taxon>Gammaproteobacteria</taxon>
        <taxon>Cellvibrionales</taxon>
        <taxon>Halieaceae</taxon>
        <taxon>Congregibacter</taxon>
    </lineage>
</organism>
<dbReference type="OrthoDB" id="6388784at2"/>
<accession>A4AC89</accession>
<keyword evidence="3" id="KW-1185">Reference proteome</keyword>
<dbReference type="eggNOG" id="ENOG50336K3">
    <property type="taxonomic scope" value="Bacteria"/>
</dbReference>
<evidence type="ECO:0000313" key="2">
    <source>
        <dbReference type="EMBL" id="EAQ96317.1"/>
    </source>
</evidence>
<keyword evidence="1" id="KW-1133">Transmembrane helix</keyword>
<reference evidence="2 3" key="2">
    <citation type="journal article" date="2009" name="PLoS ONE">
        <title>The photosynthetic apparatus and its regulation in the aerobic gammaproteobacterium Congregibacter litoralis gen. nov., sp. nov.</title>
        <authorList>
            <person name="Spring S."/>
            <person name="Lunsdorf H."/>
            <person name="Fuchs B.M."/>
            <person name="Tindall B.J."/>
        </authorList>
    </citation>
    <scope>NUCLEOTIDE SEQUENCE [LARGE SCALE GENOMIC DNA]</scope>
    <source>
        <strain evidence="2">KT71</strain>
    </source>
</reference>
<sequence length="262" mass="30212">MILRSLTAHVKDQNWFAVWVDFAIVVIGVFIGIQVSNWNERQADKRIGEEYVARILLELDITEETFQRNLDFSEWVIDYTLRALDLLEFESGDLDAEFVVASFIAAHEIVGYIKRDVYDELLSVGSLNKIANLEVRERIQNFYQIEQDLFDMGTTENTYQFDLRGALPHDVIMILRKSCSARYTDKLGTISRLPRTQEDCMSALSSEQLSRALANLEAADIRRSLRQAFGDYQNKQRDFMDVLEKVRELKGFLKGQLAPLPS</sequence>
<reference evidence="2 3" key="1">
    <citation type="journal article" date="2007" name="Proc. Natl. Acad. Sci. U.S.A.">
        <title>Characterization of a marine gammaproteobacterium capable of aerobic anoxygenic photosynthesis.</title>
        <authorList>
            <person name="Fuchs B.M."/>
            <person name="Spring S."/>
            <person name="Teeling H."/>
            <person name="Quast C."/>
            <person name="Wulf J."/>
            <person name="Schattenhofer M."/>
            <person name="Yan S."/>
            <person name="Ferriera S."/>
            <person name="Johnson J."/>
            <person name="Glockner F.O."/>
            <person name="Amann R."/>
        </authorList>
    </citation>
    <scope>NUCLEOTIDE SEQUENCE [LARGE SCALE GENOMIC DNA]</scope>
    <source>
        <strain evidence="2">KT71</strain>
    </source>
</reference>
<keyword evidence="1" id="KW-0472">Membrane</keyword>
<dbReference type="AlphaFoldDB" id="A4AC89"/>
<comment type="caution">
    <text evidence="2">The sequence shown here is derived from an EMBL/GenBank/DDBJ whole genome shotgun (WGS) entry which is preliminary data.</text>
</comment>
<evidence type="ECO:0000313" key="3">
    <source>
        <dbReference type="Proteomes" id="UP000019205"/>
    </source>
</evidence>
<protein>
    <submittedName>
        <fullName evidence="2">Uncharacterized protein</fullName>
    </submittedName>
</protein>
<feature type="transmembrane region" description="Helical" evidence="1">
    <location>
        <begin position="15"/>
        <end position="36"/>
    </location>
</feature>
<evidence type="ECO:0000256" key="1">
    <source>
        <dbReference type="SAM" id="Phobius"/>
    </source>
</evidence>
<dbReference type="STRING" id="314285.KT71_13060"/>
<dbReference type="RefSeq" id="WP_008295049.1">
    <property type="nucleotide sequence ID" value="NZ_CM002299.1"/>
</dbReference>
<keyword evidence="1" id="KW-0812">Transmembrane</keyword>
<proteinExistence type="predicted"/>
<dbReference type="HOGENOM" id="CLU_1136538_0_0_6"/>
<name>A4AC89_9GAMM</name>
<gene>
    <name evidence="2" type="ORF">KT71_13060</name>
</gene>
<dbReference type="Proteomes" id="UP000019205">
    <property type="component" value="Chromosome"/>
</dbReference>